<gene>
    <name evidence="2" type="ORF">GGR24_003364</name>
</gene>
<proteinExistence type="predicted"/>
<evidence type="ECO:0000256" key="1">
    <source>
        <dbReference type="SAM" id="MobiDB-lite"/>
    </source>
</evidence>
<evidence type="ECO:0000313" key="3">
    <source>
        <dbReference type="Proteomes" id="UP000528964"/>
    </source>
</evidence>
<protein>
    <submittedName>
        <fullName evidence="2">Uncharacterized protein</fullName>
    </submittedName>
</protein>
<comment type="caution">
    <text evidence="2">The sequence shown here is derived from an EMBL/GenBank/DDBJ whole genome shotgun (WGS) entry which is preliminary data.</text>
</comment>
<dbReference type="Proteomes" id="UP000528964">
    <property type="component" value="Unassembled WGS sequence"/>
</dbReference>
<feature type="region of interest" description="Disordered" evidence="1">
    <location>
        <begin position="25"/>
        <end position="45"/>
    </location>
</feature>
<keyword evidence="3" id="KW-1185">Reference proteome</keyword>
<organism evidence="2 3">
    <name type="scientific">Hansschlegelia beijingensis</name>
    <dbReference type="NCBI Taxonomy" id="1133344"/>
    <lineage>
        <taxon>Bacteria</taxon>
        <taxon>Pseudomonadati</taxon>
        <taxon>Pseudomonadota</taxon>
        <taxon>Alphaproteobacteria</taxon>
        <taxon>Hyphomicrobiales</taxon>
        <taxon>Methylopilaceae</taxon>
        <taxon>Hansschlegelia</taxon>
    </lineage>
</organism>
<evidence type="ECO:0000313" key="2">
    <source>
        <dbReference type="EMBL" id="MBB3974677.1"/>
    </source>
</evidence>
<dbReference type="EMBL" id="JACIDR010000007">
    <property type="protein sequence ID" value="MBB3974677.1"/>
    <property type="molecule type" value="Genomic_DNA"/>
</dbReference>
<dbReference type="AlphaFoldDB" id="A0A7W6D263"/>
<name>A0A7W6D263_9HYPH</name>
<accession>A0A7W6D263</accession>
<sequence length="45" mass="4353">MDIGVGTVLAAANRPASAASSKIAAHLSSPSLSGEGQQEEITGDG</sequence>
<reference evidence="2 3" key="1">
    <citation type="submission" date="2020-08" db="EMBL/GenBank/DDBJ databases">
        <title>Genomic Encyclopedia of Type Strains, Phase IV (KMG-IV): sequencing the most valuable type-strain genomes for metagenomic binning, comparative biology and taxonomic classification.</title>
        <authorList>
            <person name="Goeker M."/>
        </authorList>
    </citation>
    <scope>NUCLEOTIDE SEQUENCE [LARGE SCALE GENOMIC DNA]</scope>
    <source>
        <strain evidence="2 3">DSM 25481</strain>
    </source>
</reference>